<reference evidence="2" key="1">
    <citation type="submission" date="2016-06" db="EMBL/GenBank/DDBJ databases">
        <title>NZP2037 Pacbio-Illumina hybrid assembly.</title>
        <authorList>
            <person name="Ramsay J.P."/>
        </authorList>
    </citation>
    <scope>NUCLEOTIDE SEQUENCE [LARGE SCALE GENOMIC DNA]</scope>
    <source>
        <strain evidence="2">R7ANS::ICEMlSym2042</strain>
    </source>
</reference>
<dbReference type="Pfam" id="PF12599">
    <property type="entry name" value="DUF3768"/>
    <property type="match status" value="1"/>
</dbReference>
<comment type="caution">
    <text evidence="1">The sequence shown here is derived from an EMBL/GenBank/DDBJ whole genome shotgun (WGS) entry which is preliminary data.</text>
</comment>
<dbReference type="EMBL" id="LZTJ01000031">
    <property type="protein sequence ID" value="OBP72966.1"/>
    <property type="molecule type" value="Genomic_DNA"/>
</dbReference>
<evidence type="ECO:0008006" key="3">
    <source>
        <dbReference type="Google" id="ProtNLM"/>
    </source>
</evidence>
<evidence type="ECO:0000313" key="2">
    <source>
        <dbReference type="Proteomes" id="UP000093748"/>
    </source>
</evidence>
<dbReference type="OrthoDB" id="1495368at2"/>
<name>A0A1A5IIG6_RHILI</name>
<evidence type="ECO:0000313" key="1">
    <source>
        <dbReference type="EMBL" id="OBP72966.1"/>
    </source>
</evidence>
<dbReference type="InterPro" id="IPR022243">
    <property type="entry name" value="DUF3768"/>
</dbReference>
<dbReference type="Proteomes" id="UP000093748">
    <property type="component" value="Unassembled WGS sequence"/>
</dbReference>
<organism evidence="1 2">
    <name type="scientific">Rhizobium loti</name>
    <name type="common">Mesorhizobium loti</name>
    <dbReference type="NCBI Taxonomy" id="381"/>
    <lineage>
        <taxon>Bacteria</taxon>
        <taxon>Pseudomonadati</taxon>
        <taxon>Pseudomonadota</taxon>
        <taxon>Alphaproteobacteria</taxon>
        <taxon>Hyphomicrobiales</taxon>
        <taxon>Phyllobacteriaceae</taxon>
        <taxon>Mesorhizobium</taxon>
    </lineage>
</organism>
<sequence length="121" mass="13384">MTCLTERVGRQSAADRTARIRTLNDQLRQTGTGGRMVMTAGVAALPAQELGAILLAIANFDAFDEDNDPWGQHDCALLHVGDRQLFFKIDYYDRALLNLSPDASDPAVTIRVMTVMLPEEY</sequence>
<protein>
    <recommendedName>
        <fullName evidence="3">DUF3768 domain-containing protein</fullName>
    </recommendedName>
</protein>
<dbReference type="AlphaFoldDB" id="A0A1A5IIG6"/>
<dbReference type="GeneID" id="66684461"/>
<proteinExistence type="predicted"/>
<dbReference type="RefSeq" id="WP_051401952.1">
    <property type="nucleotide sequence ID" value="NZ_LZTI01000029.1"/>
</dbReference>
<accession>A0A1A5IIG6</accession>
<gene>
    <name evidence="1" type="ORF">BAE39_20835</name>
</gene>